<evidence type="ECO:0000256" key="1">
    <source>
        <dbReference type="ARBA" id="ARBA00004651"/>
    </source>
</evidence>
<evidence type="ECO:0000256" key="12">
    <source>
        <dbReference type="SAM" id="Phobius"/>
    </source>
</evidence>
<keyword evidence="8 15" id="KW-0675">Receptor</keyword>
<dbReference type="GO" id="GO:0007166">
    <property type="term" value="P:cell surface receptor signaling pathway"/>
    <property type="evidence" value="ECO:0007669"/>
    <property type="project" value="InterPro"/>
</dbReference>
<dbReference type="SUPFAM" id="SSF111418">
    <property type="entry name" value="Hormone receptor domain"/>
    <property type="match status" value="1"/>
</dbReference>
<keyword evidence="4 12" id="KW-0812">Transmembrane</keyword>
<feature type="transmembrane region" description="Helical" evidence="12">
    <location>
        <begin position="183"/>
        <end position="199"/>
    </location>
</feature>
<feature type="transmembrane region" description="Helical" evidence="12">
    <location>
        <begin position="372"/>
        <end position="397"/>
    </location>
</feature>
<feature type="region of interest" description="Disordered" evidence="11">
    <location>
        <begin position="423"/>
        <end position="453"/>
    </location>
</feature>
<evidence type="ECO:0000256" key="3">
    <source>
        <dbReference type="ARBA" id="ARBA00022475"/>
    </source>
</evidence>
<proteinExistence type="inferred from homology"/>
<evidence type="ECO:0000313" key="16">
    <source>
        <dbReference type="Proteomes" id="UP000192578"/>
    </source>
</evidence>
<feature type="transmembrane region" description="Helical" evidence="12">
    <location>
        <begin position="219"/>
        <end position="237"/>
    </location>
</feature>
<keyword evidence="6" id="KW-0297">G-protein coupled receptor</keyword>
<evidence type="ECO:0000256" key="11">
    <source>
        <dbReference type="SAM" id="MobiDB-lite"/>
    </source>
</evidence>
<dbReference type="PROSITE" id="PS50227">
    <property type="entry name" value="G_PROTEIN_RECEP_F2_3"/>
    <property type="match status" value="1"/>
</dbReference>
<evidence type="ECO:0000256" key="7">
    <source>
        <dbReference type="ARBA" id="ARBA00023136"/>
    </source>
</evidence>
<dbReference type="PRINTS" id="PR00249">
    <property type="entry name" value="GPCRSECRETIN"/>
</dbReference>
<feature type="transmembrane region" description="Helical" evidence="12">
    <location>
        <begin position="258"/>
        <end position="278"/>
    </location>
</feature>
<feature type="transmembrane region" description="Helical" evidence="12">
    <location>
        <begin position="148"/>
        <end position="171"/>
    </location>
</feature>
<evidence type="ECO:0000313" key="15">
    <source>
        <dbReference type="EMBL" id="OWA52579.1"/>
    </source>
</evidence>
<keyword evidence="16" id="KW-1185">Reference proteome</keyword>
<dbReference type="OrthoDB" id="16753at2759"/>
<keyword evidence="3" id="KW-1003">Cell membrane</keyword>
<dbReference type="InterPro" id="IPR000832">
    <property type="entry name" value="GPCR_2_secretin-like"/>
</dbReference>
<evidence type="ECO:0000256" key="6">
    <source>
        <dbReference type="ARBA" id="ARBA00023040"/>
    </source>
</evidence>
<comment type="caution">
    <text evidence="15">The sequence shown here is derived from an EMBL/GenBank/DDBJ whole genome shotgun (WGS) entry which is preliminary data.</text>
</comment>
<evidence type="ECO:0000256" key="5">
    <source>
        <dbReference type="ARBA" id="ARBA00022989"/>
    </source>
</evidence>
<dbReference type="GO" id="GO:0005886">
    <property type="term" value="C:plasma membrane"/>
    <property type="evidence" value="ECO:0007669"/>
    <property type="project" value="UniProtKB-SubCell"/>
</dbReference>
<dbReference type="InterPro" id="IPR036445">
    <property type="entry name" value="GPCR_2_extracell_dom_sf"/>
</dbReference>
<evidence type="ECO:0000259" key="14">
    <source>
        <dbReference type="PROSITE" id="PS50261"/>
    </source>
</evidence>
<dbReference type="InterPro" id="IPR017983">
    <property type="entry name" value="GPCR_2_secretin-like_CS"/>
</dbReference>
<protein>
    <submittedName>
        <fullName evidence="15">Calcitonin receptor</fullName>
    </submittedName>
</protein>
<reference evidence="16" key="1">
    <citation type="submission" date="2017-01" db="EMBL/GenBank/DDBJ databases">
        <title>Comparative genomics of anhydrobiosis in the tardigrade Hypsibius dujardini.</title>
        <authorList>
            <person name="Yoshida Y."/>
            <person name="Koutsovoulos G."/>
            <person name="Laetsch D."/>
            <person name="Stevens L."/>
            <person name="Kumar S."/>
            <person name="Horikawa D."/>
            <person name="Ishino K."/>
            <person name="Komine S."/>
            <person name="Tomita M."/>
            <person name="Blaxter M."/>
            <person name="Arakawa K."/>
        </authorList>
    </citation>
    <scope>NUCLEOTIDE SEQUENCE [LARGE SCALE GENOMIC DNA]</scope>
    <source>
        <strain evidence="16">Z151</strain>
    </source>
</reference>
<dbReference type="InterPro" id="IPR017981">
    <property type="entry name" value="GPCR_2-like_7TM"/>
</dbReference>
<keyword evidence="5 12" id="KW-1133">Transmembrane helix</keyword>
<feature type="domain" description="G-protein coupled receptors family 2 profile 1" evidence="13">
    <location>
        <begin position="53"/>
        <end position="138"/>
    </location>
</feature>
<accession>A0A9X6RLR2</accession>
<dbReference type="EMBL" id="MTYJ01000275">
    <property type="protein sequence ID" value="OWA52579.1"/>
    <property type="molecule type" value="Genomic_DNA"/>
</dbReference>
<dbReference type="Gene3D" id="1.20.1070.10">
    <property type="entry name" value="Rhodopsin 7-helix transmembrane proteins"/>
    <property type="match status" value="1"/>
</dbReference>
<name>A0A9X6RLR2_HYPEX</name>
<dbReference type="Proteomes" id="UP000192578">
    <property type="component" value="Unassembled WGS sequence"/>
</dbReference>
<feature type="domain" description="G-protein coupled receptors family 2 profile 2" evidence="14">
    <location>
        <begin position="146"/>
        <end position="398"/>
    </location>
</feature>
<comment type="similarity">
    <text evidence="2">Belongs to the G-protein coupled receptor 2 family.</text>
</comment>
<keyword evidence="9" id="KW-0325">Glycoprotein</keyword>
<sequence>MDPEDYLALGVAHHPDHSDGPSGVGPTVSIGLSDNLSEYRTDFLSRHPMALAECRDKILDKPYPDDGRLYCNRTFDGWGCWNDTLAGTRAFISCPAWADDGYDAKLTAFKDCDASGRWAVHPQYNFTWSNYTTCINQEELARQQTINLIYIIGYSVSTLFLVVSLIIFFYFRQLRCTRISIHKNLFVSFVIHNVVWIIHDTVIPNSPDILEKNEWTCRLFHIFIRYILVCNYFWMFNEGLHLHTVVVFSFVKTGNLMKVFYVIGWGLPLVVAATYGVVRAYDPDEDQKCWINAGKYLMILAVPVVFSLLANFLFLCNIVRALLLKINANTSPEDRSNSKAVKAAFILVPLLGLQYMIFPIRPDYRTVGVMFLFFYDISSAVLTSFQGFFVALIYCFLNGEVRDLSRRDLKLRRESYELNHRRRSSSLAKYQQSVVSSSSRPGSRQGSIQSSPVRRLSQLQFHQDSIRLYTPSPGTYRRTNHFPLLTALTNSPVSRSSVGRDFETAALDGRDSPEAVLLELHYPMCQITLTSPEADAEDNVGEGSDIAL</sequence>
<dbReference type="PROSITE" id="PS50261">
    <property type="entry name" value="G_PROTEIN_RECEP_F2_4"/>
    <property type="match status" value="1"/>
</dbReference>
<dbReference type="PROSITE" id="PS00650">
    <property type="entry name" value="G_PROTEIN_RECEP_F2_2"/>
    <property type="match status" value="1"/>
</dbReference>
<feature type="compositionally biased region" description="Low complexity" evidence="11">
    <location>
        <begin position="431"/>
        <end position="452"/>
    </location>
</feature>
<keyword evidence="7 12" id="KW-0472">Membrane</keyword>
<dbReference type="PANTHER" id="PTHR45620:SF42">
    <property type="entry name" value="G-PROTEIN COUPLED RECEPTOR SEB-2"/>
    <property type="match status" value="1"/>
</dbReference>
<evidence type="ECO:0000256" key="10">
    <source>
        <dbReference type="ARBA" id="ARBA00023224"/>
    </source>
</evidence>
<keyword evidence="10" id="KW-0807">Transducer</keyword>
<dbReference type="InterPro" id="IPR050332">
    <property type="entry name" value="GPCR_2"/>
</dbReference>
<evidence type="ECO:0000256" key="2">
    <source>
        <dbReference type="ARBA" id="ARBA00005314"/>
    </source>
</evidence>
<dbReference type="PROSITE" id="PS00649">
    <property type="entry name" value="G_PROTEIN_RECEP_F2_1"/>
    <property type="match status" value="1"/>
</dbReference>
<evidence type="ECO:0000256" key="9">
    <source>
        <dbReference type="ARBA" id="ARBA00023180"/>
    </source>
</evidence>
<dbReference type="GO" id="GO:0007188">
    <property type="term" value="P:adenylate cyclase-modulating G protein-coupled receptor signaling pathway"/>
    <property type="evidence" value="ECO:0007669"/>
    <property type="project" value="TreeGrafter"/>
</dbReference>
<organism evidence="15 16">
    <name type="scientific">Hypsibius exemplaris</name>
    <name type="common">Freshwater tardigrade</name>
    <dbReference type="NCBI Taxonomy" id="2072580"/>
    <lineage>
        <taxon>Eukaryota</taxon>
        <taxon>Metazoa</taxon>
        <taxon>Ecdysozoa</taxon>
        <taxon>Tardigrada</taxon>
        <taxon>Eutardigrada</taxon>
        <taxon>Parachela</taxon>
        <taxon>Hypsibioidea</taxon>
        <taxon>Hypsibiidae</taxon>
        <taxon>Hypsibius</taxon>
    </lineage>
</organism>
<gene>
    <name evidence="15" type="ORF">BV898_17030</name>
</gene>
<evidence type="ECO:0000256" key="8">
    <source>
        <dbReference type="ARBA" id="ARBA00023170"/>
    </source>
</evidence>
<feature type="transmembrane region" description="Helical" evidence="12">
    <location>
        <begin position="298"/>
        <end position="319"/>
    </location>
</feature>
<evidence type="ECO:0000259" key="13">
    <source>
        <dbReference type="PROSITE" id="PS50227"/>
    </source>
</evidence>
<dbReference type="Gene3D" id="4.10.1240.10">
    <property type="entry name" value="GPCR, family 2, extracellular hormone receptor domain"/>
    <property type="match status" value="1"/>
</dbReference>
<dbReference type="Pfam" id="PF02793">
    <property type="entry name" value="HRM"/>
    <property type="match status" value="1"/>
</dbReference>
<feature type="transmembrane region" description="Helical" evidence="12">
    <location>
        <begin position="340"/>
        <end position="360"/>
    </location>
</feature>
<dbReference type="GO" id="GO:0008528">
    <property type="term" value="F:G protein-coupled peptide receptor activity"/>
    <property type="evidence" value="ECO:0007669"/>
    <property type="project" value="TreeGrafter"/>
</dbReference>
<comment type="subcellular location">
    <subcellularLocation>
        <location evidence="1">Cell membrane</location>
        <topology evidence="1">Multi-pass membrane protein</topology>
    </subcellularLocation>
</comment>
<evidence type="ECO:0000256" key="4">
    <source>
        <dbReference type="ARBA" id="ARBA00022692"/>
    </source>
</evidence>
<dbReference type="SMART" id="SM00008">
    <property type="entry name" value="HormR"/>
    <property type="match status" value="1"/>
</dbReference>
<dbReference type="InterPro" id="IPR001879">
    <property type="entry name" value="GPCR_2_extracellular_dom"/>
</dbReference>
<dbReference type="Pfam" id="PF00002">
    <property type="entry name" value="7tm_2"/>
    <property type="match status" value="1"/>
</dbReference>
<dbReference type="PANTHER" id="PTHR45620">
    <property type="entry name" value="PDF RECEPTOR-LIKE PROTEIN-RELATED"/>
    <property type="match status" value="1"/>
</dbReference>
<dbReference type="AlphaFoldDB" id="A0A9X6RLR2"/>